<reference evidence="6 7" key="1">
    <citation type="submission" date="2022-09" db="EMBL/GenBank/DDBJ databases">
        <title>Enrichment on poylsaccharides allowed isolation of novel metabolic and taxonomic groups of Haloarchaea.</title>
        <authorList>
            <person name="Sorokin D.Y."/>
            <person name="Elcheninov A.G."/>
            <person name="Khizhniak T.V."/>
            <person name="Kolganova T.V."/>
            <person name="Kublanov I.V."/>
        </authorList>
    </citation>
    <scope>NUCLEOTIDE SEQUENCE [LARGE SCALE GENOMIC DNA]</scope>
    <source>
        <strain evidence="6 7">AArc-curdl1</strain>
    </source>
</reference>
<protein>
    <submittedName>
        <fullName evidence="6">SCO family protein</fullName>
    </submittedName>
</protein>
<comment type="similarity">
    <text evidence="1">Belongs to the SCO1/2 family.</text>
</comment>
<feature type="binding site" evidence="3">
    <location>
        <position position="186"/>
    </location>
    <ligand>
        <name>Cu cation</name>
        <dbReference type="ChEBI" id="CHEBI:23378"/>
    </ligand>
</feature>
<dbReference type="Proteomes" id="UP001321047">
    <property type="component" value="Unassembled WGS sequence"/>
</dbReference>
<dbReference type="Pfam" id="PF02630">
    <property type="entry name" value="SCO1-SenC"/>
    <property type="match status" value="1"/>
</dbReference>
<dbReference type="InterPro" id="IPR036249">
    <property type="entry name" value="Thioredoxin-like_sf"/>
</dbReference>
<sequence length="225" mass="24303">MNRRALLRSGALGAGVATAGCLGSLLGDEGAEHAVLGPQDDQIADSANLAYPAYGEAFPDFSLPDPFTDERVDTAEIDSCLLVTAFYTFCPAECIPLMSTFAGVQAELLEADREADATILAISFDPERDTVPALEEHADMMGIDYVAENWHYLRPEDDDRASEVVDEKLGIAFEPTDGTAGYDFNHAVLSFLVNPDGYVERAYRGENLPVDGILEDLESVLAAFE</sequence>
<evidence type="ECO:0000256" key="1">
    <source>
        <dbReference type="ARBA" id="ARBA00010996"/>
    </source>
</evidence>
<proteinExistence type="inferred from homology"/>
<dbReference type="Gene3D" id="3.40.30.10">
    <property type="entry name" value="Glutaredoxin"/>
    <property type="match status" value="1"/>
</dbReference>
<name>A0AAP2ZBY3_9EURY</name>
<dbReference type="GO" id="GO:0046872">
    <property type="term" value="F:metal ion binding"/>
    <property type="evidence" value="ECO:0007669"/>
    <property type="project" value="UniProtKB-KW"/>
</dbReference>
<evidence type="ECO:0000256" key="4">
    <source>
        <dbReference type="PIRSR" id="PIRSR603782-2"/>
    </source>
</evidence>
<dbReference type="InterPro" id="IPR013766">
    <property type="entry name" value="Thioredoxin_domain"/>
</dbReference>
<dbReference type="InterPro" id="IPR003782">
    <property type="entry name" value="SCO1/SenC"/>
</dbReference>
<keyword evidence="2 3" id="KW-0186">Copper</keyword>
<evidence type="ECO:0000313" key="6">
    <source>
        <dbReference type="EMBL" id="MCU4753735.1"/>
    </source>
</evidence>
<accession>A0AAP2ZBY3</accession>
<feature type="binding site" evidence="3">
    <location>
        <position position="90"/>
    </location>
    <ligand>
        <name>Cu cation</name>
        <dbReference type="ChEBI" id="CHEBI:23378"/>
    </ligand>
</feature>
<dbReference type="EMBL" id="JAOPJZ010000021">
    <property type="protein sequence ID" value="MCU4753735.1"/>
    <property type="molecule type" value="Genomic_DNA"/>
</dbReference>
<feature type="domain" description="Thioredoxin" evidence="5">
    <location>
        <begin position="52"/>
        <end position="222"/>
    </location>
</feature>
<evidence type="ECO:0000259" key="5">
    <source>
        <dbReference type="PROSITE" id="PS51352"/>
    </source>
</evidence>
<dbReference type="PROSITE" id="PS51257">
    <property type="entry name" value="PROKAR_LIPOPROTEIN"/>
    <property type="match status" value="1"/>
</dbReference>
<gene>
    <name evidence="6" type="ORF">OB919_17390</name>
</gene>
<evidence type="ECO:0000256" key="3">
    <source>
        <dbReference type="PIRSR" id="PIRSR603782-1"/>
    </source>
</evidence>
<keyword evidence="4" id="KW-1015">Disulfide bond</keyword>
<keyword evidence="7" id="KW-1185">Reference proteome</keyword>
<dbReference type="CDD" id="cd02968">
    <property type="entry name" value="SCO"/>
    <property type="match status" value="1"/>
</dbReference>
<dbReference type="RefSeq" id="WP_342810044.1">
    <property type="nucleotide sequence ID" value="NZ_JAOPJZ010000021.1"/>
</dbReference>
<comment type="caution">
    <text evidence="6">The sequence shown here is derived from an EMBL/GenBank/DDBJ whole genome shotgun (WGS) entry which is preliminary data.</text>
</comment>
<dbReference type="AlphaFoldDB" id="A0AAP2ZBY3"/>
<organism evidence="6 7">
    <name type="scientific">Natronosalvus hydrolyticus</name>
    <dbReference type="NCBI Taxonomy" id="2979988"/>
    <lineage>
        <taxon>Archaea</taxon>
        <taxon>Methanobacteriati</taxon>
        <taxon>Methanobacteriota</taxon>
        <taxon>Stenosarchaea group</taxon>
        <taxon>Halobacteria</taxon>
        <taxon>Halobacteriales</taxon>
        <taxon>Natrialbaceae</taxon>
        <taxon>Natronosalvus</taxon>
    </lineage>
</organism>
<evidence type="ECO:0000256" key="2">
    <source>
        <dbReference type="ARBA" id="ARBA00023008"/>
    </source>
</evidence>
<evidence type="ECO:0000313" key="7">
    <source>
        <dbReference type="Proteomes" id="UP001321047"/>
    </source>
</evidence>
<feature type="binding site" evidence="3">
    <location>
        <position position="94"/>
    </location>
    <ligand>
        <name>Cu cation</name>
        <dbReference type="ChEBI" id="CHEBI:23378"/>
    </ligand>
</feature>
<dbReference type="SUPFAM" id="SSF52833">
    <property type="entry name" value="Thioredoxin-like"/>
    <property type="match status" value="1"/>
</dbReference>
<feature type="disulfide bond" description="Redox-active" evidence="4">
    <location>
        <begin position="90"/>
        <end position="94"/>
    </location>
</feature>
<dbReference type="PROSITE" id="PS51352">
    <property type="entry name" value="THIOREDOXIN_2"/>
    <property type="match status" value="1"/>
</dbReference>
<keyword evidence="3" id="KW-0479">Metal-binding</keyword>